<reference evidence="2 3" key="1">
    <citation type="journal article" date="2018" name="PLoS ONE">
        <title>The draft genome of Kipferlia bialata reveals reductive genome evolution in fornicate parasites.</title>
        <authorList>
            <person name="Tanifuji G."/>
            <person name="Takabayashi S."/>
            <person name="Kume K."/>
            <person name="Takagi M."/>
            <person name="Nakayama T."/>
            <person name="Kamikawa R."/>
            <person name="Inagaki Y."/>
            <person name="Hashimoto T."/>
        </authorList>
    </citation>
    <scope>NUCLEOTIDE SEQUENCE [LARGE SCALE GENOMIC DNA]</scope>
    <source>
        <strain evidence="2">NY0173</strain>
    </source>
</reference>
<sequence length="582" mass="63585">MVLTTKQGDREREREKPEGKGDTTQVEREGETQSWQQDREKEREREMAGAVALSRLSIPVGTVVDVVKDKATHTEAEGEREKTVNRVLAGLASNNLGRSVLEALSDFVSVADRIGRLLPPVPTRKPGTRRCTAKHIVIEGSRIELKRLLFFDTARLLVPHLDEGLHSESGIIEQQPLLPPSSPLRAPLTKSQSDNTLPSPSCVPGYPHPMQGYTVEAPLGHTPSGGNMYWEREERDARVARPMMDSPDLPDPSSVPHCPRHLDVYSSSLPDPTVHTHLHYTLPRGSRGTRGTKGTGGTSGTATYPASRREWEREGGVEWEREVVAPYHRRPGKASAHSLPARTSMLDRAPAYRERGREGVMKRGSVVLPYSRDTQTEGGAPIRVSMYTRDTAVHTRDTPIEATKRPSTETGTCARENEGFRGRTSGTRPSLLHAPLPMVRPVSIRSHPDGTLSALMEVGDGKGTEEREAGRVVVLQTLPVIEEVQRETEREVQKDEEGERACDVKAIPATVVVGDGGVGAEGDTTMGPRKSSSCTDTTSDEGGGVRERESGTGARWAAEPSTESSDDGSQISTQIIKAPRYK</sequence>
<feature type="compositionally biased region" description="Polar residues" evidence="1">
    <location>
        <begin position="561"/>
        <end position="575"/>
    </location>
</feature>
<evidence type="ECO:0000313" key="2">
    <source>
        <dbReference type="EMBL" id="GIQ85497.1"/>
    </source>
</evidence>
<feature type="region of interest" description="Disordered" evidence="1">
    <location>
        <begin position="279"/>
        <end position="309"/>
    </location>
</feature>
<feature type="region of interest" description="Disordered" evidence="1">
    <location>
        <begin position="402"/>
        <end position="433"/>
    </location>
</feature>
<comment type="caution">
    <text evidence="2">The sequence shown here is derived from an EMBL/GenBank/DDBJ whole genome shotgun (WGS) entry which is preliminary data.</text>
</comment>
<feature type="compositionally biased region" description="Polar residues" evidence="1">
    <location>
        <begin position="189"/>
        <end position="199"/>
    </location>
</feature>
<keyword evidence="3" id="KW-1185">Reference proteome</keyword>
<protein>
    <submittedName>
        <fullName evidence="2">Uncharacterized protein</fullName>
    </submittedName>
</protein>
<organism evidence="2 3">
    <name type="scientific">Kipferlia bialata</name>
    <dbReference type="NCBI Taxonomy" id="797122"/>
    <lineage>
        <taxon>Eukaryota</taxon>
        <taxon>Metamonada</taxon>
        <taxon>Carpediemonas-like organisms</taxon>
        <taxon>Kipferlia</taxon>
    </lineage>
</organism>
<feature type="region of interest" description="Disordered" evidence="1">
    <location>
        <begin position="1"/>
        <end position="48"/>
    </location>
</feature>
<feature type="region of interest" description="Disordered" evidence="1">
    <location>
        <begin position="172"/>
        <end position="199"/>
    </location>
</feature>
<feature type="region of interest" description="Disordered" evidence="1">
    <location>
        <begin position="515"/>
        <end position="582"/>
    </location>
</feature>
<dbReference type="EMBL" id="BDIP01001973">
    <property type="protein sequence ID" value="GIQ85497.1"/>
    <property type="molecule type" value="Genomic_DNA"/>
</dbReference>
<evidence type="ECO:0000256" key="1">
    <source>
        <dbReference type="SAM" id="MobiDB-lite"/>
    </source>
</evidence>
<gene>
    <name evidence="2" type="ORF">KIPB_007172</name>
</gene>
<dbReference type="AlphaFoldDB" id="A0A9K3GJU0"/>
<accession>A0A9K3GJU0</accession>
<feature type="compositionally biased region" description="Basic and acidic residues" evidence="1">
    <location>
        <begin position="7"/>
        <end position="47"/>
    </location>
</feature>
<dbReference type="Proteomes" id="UP000265618">
    <property type="component" value="Unassembled WGS sequence"/>
</dbReference>
<evidence type="ECO:0000313" key="3">
    <source>
        <dbReference type="Proteomes" id="UP000265618"/>
    </source>
</evidence>
<proteinExistence type="predicted"/>
<name>A0A9K3GJU0_9EUKA</name>